<dbReference type="AlphaFoldDB" id="A0AAD4S6D1"/>
<dbReference type="GO" id="GO:0004497">
    <property type="term" value="F:monooxygenase activity"/>
    <property type="evidence" value="ECO:0007669"/>
    <property type="project" value="InterPro"/>
</dbReference>
<keyword evidence="5" id="KW-0408">Iron</keyword>
<gene>
    <name evidence="6" type="ORF">MKW98_031323</name>
</gene>
<evidence type="ECO:0000256" key="4">
    <source>
        <dbReference type="ARBA" id="ARBA00023002"/>
    </source>
</evidence>
<keyword evidence="4" id="KW-0560">Oxidoreductase</keyword>
<dbReference type="InterPro" id="IPR001128">
    <property type="entry name" value="Cyt_P450"/>
</dbReference>
<dbReference type="EMBL" id="JAJJMB010014022">
    <property type="protein sequence ID" value="KAI3863731.1"/>
    <property type="molecule type" value="Genomic_DNA"/>
</dbReference>
<name>A0AAD4S6D1_9MAGN</name>
<dbReference type="Proteomes" id="UP001202328">
    <property type="component" value="Unassembled WGS sequence"/>
</dbReference>
<proteinExistence type="inferred from homology"/>
<sequence>MNNHDLVFADRPDFFAGKITGYDSSGISLSRYGEYYKQVRRISAMEMLSAKKVLSFRSVREEEVSNMIQIISSKSGSPINLSELITSLSNDIVSRAAFGNKCKNKEMLVSALQETASLADLTFEDLFPSLKLLHFIGGTKEKVTRIHKKIDTILEEMLEEHRRDRSLRYLEEDLLMYFFGFKTVVSLRFH</sequence>
<evidence type="ECO:0008006" key="8">
    <source>
        <dbReference type="Google" id="ProtNLM"/>
    </source>
</evidence>
<dbReference type="PANTHER" id="PTHR47955">
    <property type="entry name" value="CYTOCHROME P450 FAMILY 71 PROTEIN"/>
    <property type="match status" value="1"/>
</dbReference>
<organism evidence="6 7">
    <name type="scientific">Papaver atlanticum</name>
    <dbReference type="NCBI Taxonomy" id="357466"/>
    <lineage>
        <taxon>Eukaryota</taxon>
        <taxon>Viridiplantae</taxon>
        <taxon>Streptophyta</taxon>
        <taxon>Embryophyta</taxon>
        <taxon>Tracheophyta</taxon>
        <taxon>Spermatophyta</taxon>
        <taxon>Magnoliopsida</taxon>
        <taxon>Ranunculales</taxon>
        <taxon>Papaveraceae</taxon>
        <taxon>Papaveroideae</taxon>
        <taxon>Papaver</taxon>
    </lineage>
</organism>
<evidence type="ECO:0000313" key="6">
    <source>
        <dbReference type="EMBL" id="KAI3863731.1"/>
    </source>
</evidence>
<dbReference type="InterPro" id="IPR036396">
    <property type="entry name" value="Cyt_P450_sf"/>
</dbReference>
<keyword evidence="7" id="KW-1185">Reference proteome</keyword>
<dbReference type="GO" id="GO:0020037">
    <property type="term" value="F:heme binding"/>
    <property type="evidence" value="ECO:0007669"/>
    <property type="project" value="InterPro"/>
</dbReference>
<dbReference type="GO" id="GO:0016705">
    <property type="term" value="F:oxidoreductase activity, acting on paired donors, with incorporation or reduction of molecular oxygen"/>
    <property type="evidence" value="ECO:0007669"/>
    <property type="project" value="InterPro"/>
</dbReference>
<dbReference type="Pfam" id="PF00067">
    <property type="entry name" value="p450"/>
    <property type="match status" value="1"/>
</dbReference>
<accession>A0AAD4S6D1</accession>
<reference evidence="6" key="1">
    <citation type="submission" date="2022-04" db="EMBL/GenBank/DDBJ databases">
        <title>A functionally conserved STORR gene fusion in Papaver species that diverged 16.8 million years ago.</title>
        <authorList>
            <person name="Catania T."/>
        </authorList>
    </citation>
    <scope>NUCLEOTIDE SEQUENCE</scope>
    <source>
        <strain evidence="6">S-188037</strain>
    </source>
</reference>
<evidence type="ECO:0000256" key="2">
    <source>
        <dbReference type="ARBA" id="ARBA00022617"/>
    </source>
</evidence>
<keyword evidence="3" id="KW-0479">Metal-binding</keyword>
<comment type="similarity">
    <text evidence="1">Belongs to the cytochrome P450 family.</text>
</comment>
<dbReference type="Gene3D" id="1.10.630.10">
    <property type="entry name" value="Cytochrome P450"/>
    <property type="match status" value="1"/>
</dbReference>
<evidence type="ECO:0000313" key="7">
    <source>
        <dbReference type="Proteomes" id="UP001202328"/>
    </source>
</evidence>
<dbReference type="GO" id="GO:0033075">
    <property type="term" value="P:isoquinoline alkaloid biosynthetic process"/>
    <property type="evidence" value="ECO:0007669"/>
    <property type="project" value="UniProtKB-ARBA"/>
</dbReference>
<comment type="caution">
    <text evidence="6">The sequence shown here is derived from an EMBL/GenBank/DDBJ whole genome shotgun (WGS) entry which is preliminary data.</text>
</comment>
<evidence type="ECO:0000256" key="5">
    <source>
        <dbReference type="ARBA" id="ARBA00023004"/>
    </source>
</evidence>
<evidence type="ECO:0000256" key="3">
    <source>
        <dbReference type="ARBA" id="ARBA00022723"/>
    </source>
</evidence>
<evidence type="ECO:0000256" key="1">
    <source>
        <dbReference type="ARBA" id="ARBA00010617"/>
    </source>
</evidence>
<dbReference type="SUPFAM" id="SSF48264">
    <property type="entry name" value="Cytochrome P450"/>
    <property type="match status" value="1"/>
</dbReference>
<keyword evidence="2" id="KW-0349">Heme</keyword>
<protein>
    <recommendedName>
        <fullName evidence="8">Cytochrome P450</fullName>
    </recommendedName>
</protein>
<dbReference type="GO" id="GO:0005506">
    <property type="term" value="F:iron ion binding"/>
    <property type="evidence" value="ECO:0007669"/>
    <property type="project" value="InterPro"/>
</dbReference>
<dbReference type="PANTHER" id="PTHR47955:SF8">
    <property type="entry name" value="CYTOCHROME P450 71D11-LIKE"/>
    <property type="match status" value="1"/>
</dbReference>